<feature type="coiled-coil region" evidence="1">
    <location>
        <begin position="10"/>
        <end position="41"/>
    </location>
</feature>
<evidence type="ECO:0000313" key="2">
    <source>
        <dbReference type="EMBL" id="MEE6258873.1"/>
    </source>
</evidence>
<dbReference type="EMBL" id="JAZGQK010000007">
    <property type="protein sequence ID" value="MEE6258873.1"/>
    <property type="molecule type" value="Genomic_DNA"/>
</dbReference>
<organism evidence="2 3">
    <name type="scientific">Plantactinospora sonchi</name>
    <dbReference type="NCBI Taxonomy" id="1544735"/>
    <lineage>
        <taxon>Bacteria</taxon>
        <taxon>Bacillati</taxon>
        <taxon>Actinomycetota</taxon>
        <taxon>Actinomycetes</taxon>
        <taxon>Micromonosporales</taxon>
        <taxon>Micromonosporaceae</taxon>
        <taxon>Plantactinospora</taxon>
    </lineage>
</organism>
<comment type="caution">
    <text evidence="2">The sequence shown here is derived from an EMBL/GenBank/DDBJ whole genome shotgun (WGS) entry which is preliminary data.</text>
</comment>
<dbReference type="Pfam" id="PF06013">
    <property type="entry name" value="WXG100"/>
    <property type="match status" value="1"/>
</dbReference>
<dbReference type="InterPro" id="IPR010310">
    <property type="entry name" value="T7SS_ESAT-6-like"/>
</dbReference>
<gene>
    <name evidence="2" type="ORF">V1633_10265</name>
</gene>
<keyword evidence="1" id="KW-0175">Coiled coil</keyword>
<dbReference type="SUPFAM" id="SSF140453">
    <property type="entry name" value="EsxAB dimer-like"/>
    <property type="match status" value="1"/>
</dbReference>
<evidence type="ECO:0000256" key="1">
    <source>
        <dbReference type="SAM" id="Coils"/>
    </source>
</evidence>
<name>A0ABU7RQU3_9ACTN</name>
<evidence type="ECO:0000313" key="3">
    <source>
        <dbReference type="Proteomes" id="UP001332243"/>
    </source>
</evidence>
<reference evidence="2 3" key="1">
    <citation type="submission" date="2024-01" db="EMBL/GenBank/DDBJ databases">
        <title>Genome insights into Plantactinospora sonchi sp. nov.</title>
        <authorList>
            <person name="Wang L."/>
        </authorList>
    </citation>
    <scope>NUCLEOTIDE SEQUENCE [LARGE SCALE GENOMIC DNA]</scope>
    <source>
        <strain evidence="2 3">NEAU-QY2</strain>
    </source>
</reference>
<dbReference type="InterPro" id="IPR036689">
    <property type="entry name" value="ESAT-6-like_sf"/>
</dbReference>
<sequence>MRLVVEFGEVEAAERVYQNVVDQLNQLMNKLRGEIEQLTSSAYVGESSSKFQSLGQMVDQAQGILNNDGHLGVQLALAATRNRMAQAEADNVTALSRVQSNFA</sequence>
<evidence type="ECO:0008006" key="4">
    <source>
        <dbReference type="Google" id="ProtNLM"/>
    </source>
</evidence>
<keyword evidence="3" id="KW-1185">Reference proteome</keyword>
<dbReference type="Proteomes" id="UP001332243">
    <property type="component" value="Unassembled WGS sequence"/>
</dbReference>
<dbReference type="RefSeq" id="WP_331213995.1">
    <property type="nucleotide sequence ID" value="NZ_JAZGQK010000007.1"/>
</dbReference>
<dbReference type="Gene3D" id="1.10.287.1060">
    <property type="entry name" value="ESAT-6-like"/>
    <property type="match status" value="1"/>
</dbReference>
<accession>A0ABU7RQU3</accession>
<protein>
    <recommendedName>
        <fullName evidence="4">WXG100 family type VII secretion target</fullName>
    </recommendedName>
</protein>
<proteinExistence type="predicted"/>